<dbReference type="Pfam" id="PF00618">
    <property type="entry name" value="RasGEF_N"/>
    <property type="match status" value="1"/>
</dbReference>
<feature type="region of interest" description="Disordered" evidence="2">
    <location>
        <begin position="1178"/>
        <end position="1198"/>
    </location>
</feature>
<dbReference type="Gene3D" id="1.10.840.10">
    <property type="entry name" value="Ras guanine-nucleotide exchange factors catalytic domain"/>
    <property type="match status" value="1"/>
</dbReference>
<dbReference type="GO" id="GO:0031267">
    <property type="term" value="F:small GTPase binding"/>
    <property type="evidence" value="ECO:0007669"/>
    <property type="project" value="TreeGrafter"/>
</dbReference>
<dbReference type="SUPFAM" id="SSF47923">
    <property type="entry name" value="Ypt/Rab-GAP domain of gyp1p"/>
    <property type="match status" value="2"/>
</dbReference>
<dbReference type="InterPro" id="IPR000651">
    <property type="entry name" value="Ras-like_Gua-exchang_fac_N"/>
</dbReference>
<dbReference type="Pfam" id="PF00617">
    <property type="entry name" value="RasGEF"/>
    <property type="match status" value="1"/>
</dbReference>
<comment type="caution">
    <text evidence="6">The sequence shown here is derived from an EMBL/GenBank/DDBJ whole genome shotgun (WGS) entry which is preliminary data.</text>
</comment>
<evidence type="ECO:0000259" key="4">
    <source>
        <dbReference type="PROSITE" id="PS50086"/>
    </source>
</evidence>
<dbReference type="PANTHER" id="PTHR47219:SF20">
    <property type="entry name" value="TBC1 DOMAIN FAMILY MEMBER 2B"/>
    <property type="match status" value="1"/>
</dbReference>
<dbReference type="GO" id="GO:0007264">
    <property type="term" value="P:small GTPase-mediated signal transduction"/>
    <property type="evidence" value="ECO:0007669"/>
    <property type="project" value="InterPro"/>
</dbReference>
<feature type="region of interest" description="Disordered" evidence="2">
    <location>
        <begin position="1546"/>
        <end position="1570"/>
    </location>
</feature>
<feature type="region of interest" description="Disordered" evidence="2">
    <location>
        <begin position="245"/>
        <end position="266"/>
    </location>
</feature>
<dbReference type="Gene3D" id="1.20.870.10">
    <property type="entry name" value="Son of sevenless (SoS) protein Chain: S domain 1"/>
    <property type="match status" value="1"/>
</dbReference>
<evidence type="ECO:0000256" key="2">
    <source>
        <dbReference type="SAM" id="MobiDB-lite"/>
    </source>
</evidence>
<dbReference type="EMBL" id="JAANIU010000505">
    <property type="protein sequence ID" value="KAG1571808.1"/>
    <property type="molecule type" value="Genomic_DNA"/>
</dbReference>
<evidence type="ECO:0000259" key="5">
    <source>
        <dbReference type="PROSITE" id="PS50212"/>
    </source>
</evidence>
<feature type="domain" description="Rab-GAP TBC" evidence="4">
    <location>
        <begin position="1715"/>
        <end position="1934"/>
    </location>
</feature>
<evidence type="ECO:0000313" key="7">
    <source>
        <dbReference type="Proteomes" id="UP000740926"/>
    </source>
</evidence>
<dbReference type="InterPro" id="IPR050302">
    <property type="entry name" value="Rab_GAP_TBC_domain"/>
</dbReference>
<feature type="region of interest" description="Disordered" evidence="2">
    <location>
        <begin position="799"/>
        <end position="831"/>
    </location>
</feature>
<protein>
    <recommendedName>
        <fullName evidence="8">Rab-GAP TBC domain-containing protein</fullName>
    </recommendedName>
</protein>
<accession>A0A9P6Z6H6</accession>
<dbReference type="InterPro" id="IPR036964">
    <property type="entry name" value="RASGEF_cat_dom_sf"/>
</dbReference>
<reference evidence="6 7" key="1">
    <citation type="journal article" date="2020" name="Microb. Genom.">
        <title>Genetic diversity of clinical and environmental Mucorales isolates obtained from an investigation of mucormycosis cases among solid organ transplant recipients.</title>
        <authorList>
            <person name="Nguyen M.H."/>
            <person name="Kaul D."/>
            <person name="Muto C."/>
            <person name="Cheng S.J."/>
            <person name="Richter R.A."/>
            <person name="Bruno V.M."/>
            <person name="Liu G."/>
            <person name="Beyhan S."/>
            <person name="Sundermann A.J."/>
            <person name="Mounaud S."/>
            <person name="Pasculle A.W."/>
            <person name="Nierman W.C."/>
            <person name="Driscoll E."/>
            <person name="Cumbie R."/>
            <person name="Clancy C.J."/>
            <person name="Dupont C.L."/>
        </authorList>
    </citation>
    <scope>NUCLEOTIDE SEQUENCE [LARGE SCALE GENOMIC DNA]</scope>
    <source>
        <strain evidence="6 7">GL24</strain>
    </source>
</reference>
<proteinExistence type="predicted"/>
<evidence type="ECO:0008006" key="8">
    <source>
        <dbReference type="Google" id="ProtNLM"/>
    </source>
</evidence>
<feature type="compositionally biased region" description="Polar residues" evidence="2">
    <location>
        <begin position="1129"/>
        <end position="1138"/>
    </location>
</feature>
<dbReference type="InterPro" id="IPR023578">
    <property type="entry name" value="Ras_GEF_dom_sf"/>
</dbReference>
<dbReference type="SMART" id="SM00147">
    <property type="entry name" value="RasGEF"/>
    <property type="match status" value="1"/>
</dbReference>
<feature type="compositionally biased region" description="Polar residues" evidence="2">
    <location>
        <begin position="1548"/>
        <end position="1557"/>
    </location>
</feature>
<dbReference type="GO" id="GO:0005096">
    <property type="term" value="F:GTPase activator activity"/>
    <property type="evidence" value="ECO:0007669"/>
    <property type="project" value="TreeGrafter"/>
</dbReference>
<dbReference type="InterPro" id="IPR035969">
    <property type="entry name" value="Rab-GAP_TBC_sf"/>
</dbReference>
<dbReference type="InterPro" id="IPR001895">
    <property type="entry name" value="RASGEF_cat_dom"/>
</dbReference>
<dbReference type="Proteomes" id="UP000740926">
    <property type="component" value="Unassembled WGS sequence"/>
</dbReference>
<keyword evidence="1" id="KW-0344">Guanine-nucleotide releasing factor</keyword>
<feature type="compositionally biased region" description="Polar residues" evidence="2">
    <location>
        <begin position="682"/>
        <end position="691"/>
    </location>
</feature>
<dbReference type="SMART" id="SM00164">
    <property type="entry name" value="TBC"/>
    <property type="match status" value="1"/>
</dbReference>
<dbReference type="Gene3D" id="1.10.10.750">
    <property type="entry name" value="Ypt/Rab-GAP domain of gyp1p, domain 1"/>
    <property type="match status" value="1"/>
</dbReference>
<dbReference type="SMART" id="SM00229">
    <property type="entry name" value="RasGEFN"/>
    <property type="match status" value="1"/>
</dbReference>
<dbReference type="PROSITE" id="PS50086">
    <property type="entry name" value="TBC_RABGAP"/>
    <property type="match status" value="1"/>
</dbReference>
<evidence type="ECO:0000259" key="3">
    <source>
        <dbReference type="PROSITE" id="PS50009"/>
    </source>
</evidence>
<feature type="compositionally biased region" description="Basic and acidic residues" evidence="2">
    <location>
        <begin position="979"/>
        <end position="993"/>
    </location>
</feature>
<dbReference type="Gene3D" id="1.10.472.80">
    <property type="entry name" value="Ypt/Rab-GAP domain of gyp1p, domain 3"/>
    <property type="match status" value="1"/>
</dbReference>
<feature type="domain" description="Ras-GEF" evidence="3">
    <location>
        <begin position="1214"/>
        <end position="1532"/>
    </location>
</feature>
<keyword evidence="7" id="KW-1185">Reference proteome</keyword>
<feature type="compositionally biased region" description="Basic and acidic residues" evidence="2">
    <location>
        <begin position="805"/>
        <end position="820"/>
    </location>
</feature>
<dbReference type="PANTHER" id="PTHR47219">
    <property type="entry name" value="RAB GTPASE-ACTIVATING PROTEIN 1-LIKE"/>
    <property type="match status" value="1"/>
</dbReference>
<dbReference type="GO" id="GO:0005085">
    <property type="term" value="F:guanyl-nucleotide exchange factor activity"/>
    <property type="evidence" value="ECO:0007669"/>
    <property type="project" value="UniProtKB-KW"/>
</dbReference>
<sequence>MMNTSGEAGRECAALATVFGVPEYVDSKIFWDRQQQQQQQQERLTKAGEGNKYGHVCMNRLSLTSRPLSSSFTMNEVEIAHANELSSYVDSVLDPVAAFNPSLGPVPQPTKSFSLPKIPTVSKFNDILADDELMIPANPSSIIIPPTVSSQSHISFKSDTLGLDQEDSNQPMMTDDTSLKEKNYNDVFILGPPELFDFISLDDDERFIIWGPDPIALSSSMATATTSTFERPSSYATLYNSQHERPDLQGFSSNTTSTLTNRKSTQTQKVGRFHSIRLSNLRKHTRNSFYNSSSKEADKNNHTDSFQLKRAFGIKRGNKIASNDVSTLTPSTTPTHISKVIEAATVHKLVEKLTSTLDYTFMTDFFLTYRDFIQSQDLCQLLISRFTWALQNDEEIRRIVRIRTFVVIRHWLSNYFVHDFIGNYNLRKILTDFLNQLSHHPLVKLSPRDQRIVKALKRVVHRLKKLYYTRSSSTSRVKIISPPPPTLEQEHLSEMVRAKLSQNAIRRKATIRMDMGSDHHGNLAVQDTRSAPVRVVGSLNMKGSMIDSDMDSPSKFSHVRQQASQISSPSTITGYPLEDVSRVRFSAHHKSFHETPNEDSKLHKTSSVGSVVSEDSLDSDLSAGITIPDEYEEEDDYLSHLQSTLTENDEPDLHWLREQQETIEYFKFLRTQQSDKERGPASPSNPIMSSNEDAESLAESLDSPSIIPNLHKQPPIVDSPDAVSSRPAPSNLAMPDKTDTFCSTVTNQVRRIPSERWCRRPSRDEHDYRHLSEAVTSKALPEELLKELDTKETINNASPLGLSRKLSEKSMERRKSEKNLRNSASLSPISSSALNGTLSCLESSCAAHQKVLETSPLTEDPMDNEGAFASVANTKKSMDKKKSDIKKKESVRSARSNDNGQDDVFTAIPYEQTEDPRQEQATNKKNRVESESSNSPKKKLTKTLSKVFKQSHSSKAQKEEIAEPSAKTSDDLADLASSDDIKDHKESHQDEQQSQKQPSSHFVSRIAEQLRVNLSGEELSATCQCNRCSGRTDTTDVCKRLSLMLITEDERRYSLDLRQKRGTSVDWSHQSFAYPVQGSTAAKNPKAAKNGPVYLGQLDTRSIIESCTTKKVSPSSRQAGVGSDDDQSTESCSLSEKSIPTDMLANSSRAARSSLMMDASMQRSKIIELDIPPVSSASRIHDTGMEKPVNEGSNIPRHIPMKAASGKSFIMFYRTSKLASQFCLIERDVLIKVGWEELVHCKWTKMDANGKINPSYADGYDTMLREANQGVSDMNYTRQLEKKRSQEQGIEYVIQRFNTVCLWVSSEIVRTRNMNDRVKLIEKFIRLAMKCKLYSNYATLVQILLGLQSPTVARLEKTWSKVSARYQKQLNSLTEFSSPMKNWKHIRDGMTEVAEEYGNSPAEVQVEMPGITAVDKQKFKKTRIKRPFGGCIPFLGIYLSDLVFNSEKPRHLKPNLENQRIYKANTTRNMPLCLDQPMVNFRKYRVIATVIKRVLIFQGLAMRYSFDEDPDLKDKYYTSNATHELRLNQQQETIMKALQELSIKVKLQDQQPQSRASSTERKSTEFSTCLSEPKSHAALGDKNKTYSPYYDKSDSIGMKNVRVSLSSYWSVPVNLRQSSETTQLASSTVSVSSNDDHISRNSDSDLSIIDNPEQRDMYGFKKSTQWVNAEDWDKFEYRYEEVMEKQRKKWQNLIKNSNKQWPPICSKFSRCVRSGIPRELRPEVWMHYSGTLHKMNLHPGLYQTLLERAEEIGKSNEYAIVIQRDLHRTFPDNILFSCKGELDGGSVLATSSGTTSKIQKLRRVLLAFSIHSPEIGYCQSFNFLAGLLVLLFDEEEHAFWMLHTIIHDYFPKNMFDTIMEGANIEQTVLMMLIYEKMPGVWAKIANRKCFWECEQEDCLPPITLVTNHWFMTLFINIVPIETVLRIWDCFFAGEGFKILYQVALTIIKQSEEKIWMAEDSVEAFQILQNTPKKLIDCHEFIKSVLTPSGIASDITMQDINRRRELFRDRKRERKNKKK</sequence>
<gene>
    <name evidence="6" type="ORF">G6F50_004286</name>
</gene>
<dbReference type="InterPro" id="IPR000195">
    <property type="entry name" value="Rab-GAP-TBC_dom"/>
</dbReference>
<feature type="region of interest" description="Disordered" evidence="2">
    <location>
        <begin position="671"/>
        <end position="739"/>
    </location>
</feature>
<name>A0A9P6Z6H6_9FUNG</name>
<evidence type="ECO:0000256" key="1">
    <source>
        <dbReference type="PROSITE-ProRule" id="PRU00168"/>
    </source>
</evidence>
<feature type="compositionally biased region" description="Polar residues" evidence="2">
    <location>
        <begin position="1108"/>
        <end position="1118"/>
    </location>
</feature>
<feature type="domain" description="N-terminal Ras-GEF" evidence="5">
    <location>
        <begin position="337"/>
        <end position="457"/>
    </location>
</feature>
<organism evidence="6 7">
    <name type="scientific">Rhizopus delemar</name>
    <dbReference type="NCBI Taxonomy" id="936053"/>
    <lineage>
        <taxon>Eukaryota</taxon>
        <taxon>Fungi</taxon>
        <taxon>Fungi incertae sedis</taxon>
        <taxon>Mucoromycota</taxon>
        <taxon>Mucoromycotina</taxon>
        <taxon>Mucoromycetes</taxon>
        <taxon>Mucorales</taxon>
        <taxon>Mucorineae</taxon>
        <taxon>Rhizopodaceae</taxon>
        <taxon>Rhizopus</taxon>
    </lineage>
</organism>
<feature type="compositionally biased region" description="Basic and acidic residues" evidence="2">
    <location>
        <begin position="1634"/>
        <end position="1643"/>
    </location>
</feature>
<dbReference type="Gene3D" id="1.10.8.270">
    <property type="entry name" value="putative rabgap domain of human tbc1 domain family member 14 like domains"/>
    <property type="match status" value="1"/>
</dbReference>
<dbReference type="CDD" id="cd06224">
    <property type="entry name" value="REM"/>
    <property type="match status" value="1"/>
</dbReference>
<dbReference type="PROSITE" id="PS50009">
    <property type="entry name" value="RASGEF_CAT"/>
    <property type="match status" value="1"/>
</dbReference>
<feature type="region of interest" description="Disordered" evidence="2">
    <location>
        <begin position="1626"/>
        <end position="1648"/>
    </location>
</feature>
<dbReference type="FunFam" id="1.10.8.270:FF:000026">
    <property type="entry name" value="TBC (Tre-2/Bub2/Cdc16) domain family"/>
    <property type="match status" value="1"/>
</dbReference>
<dbReference type="SUPFAM" id="SSF48366">
    <property type="entry name" value="Ras GEF"/>
    <property type="match status" value="1"/>
</dbReference>
<dbReference type="Pfam" id="PF00566">
    <property type="entry name" value="RabGAP-TBC"/>
    <property type="match status" value="1"/>
</dbReference>
<feature type="compositionally biased region" description="Basic and acidic residues" evidence="2">
    <location>
        <begin position="876"/>
        <end position="892"/>
    </location>
</feature>
<feature type="compositionally biased region" description="Basic and acidic residues" evidence="2">
    <location>
        <begin position="1179"/>
        <end position="1189"/>
    </location>
</feature>
<feature type="region of interest" description="Disordered" evidence="2">
    <location>
        <begin position="1108"/>
        <end position="1138"/>
    </location>
</feature>
<feature type="compositionally biased region" description="Polar residues" evidence="2">
    <location>
        <begin position="250"/>
        <end position="266"/>
    </location>
</feature>
<dbReference type="PROSITE" id="PS50212">
    <property type="entry name" value="RASGEF_NTER"/>
    <property type="match status" value="1"/>
</dbReference>
<feature type="region of interest" description="Disordered" evidence="2">
    <location>
        <begin position="856"/>
        <end position="1002"/>
    </location>
</feature>
<evidence type="ECO:0000313" key="6">
    <source>
        <dbReference type="EMBL" id="KAG1571808.1"/>
    </source>
</evidence>